<feature type="region of interest" description="Disordered" evidence="1">
    <location>
        <begin position="1"/>
        <end position="53"/>
    </location>
</feature>
<dbReference type="Proteomes" id="UP000735302">
    <property type="component" value="Unassembled WGS sequence"/>
</dbReference>
<evidence type="ECO:0000256" key="1">
    <source>
        <dbReference type="SAM" id="MobiDB-lite"/>
    </source>
</evidence>
<accession>A0AAV4ASY5</accession>
<evidence type="ECO:0000313" key="3">
    <source>
        <dbReference type="Proteomes" id="UP000735302"/>
    </source>
</evidence>
<keyword evidence="3" id="KW-1185">Reference proteome</keyword>
<evidence type="ECO:0000313" key="2">
    <source>
        <dbReference type="EMBL" id="GFO09918.1"/>
    </source>
</evidence>
<comment type="caution">
    <text evidence="2">The sequence shown here is derived from an EMBL/GenBank/DDBJ whole genome shotgun (WGS) entry which is preliminary data.</text>
</comment>
<reference evidence="2 3" key="1">
    <citation type="journal article" date="2021" name="Elife">
        <title>Chloroplast acquisition without the gene transfer in kleptoplastic sea slugs, Plakobranchus ocellatus.</title>
        <authorList>
            <person name="Maeda T."/>
            <person name="Takahashi S."/>
            <person name="Yoshida T."/>
            <person name="Shimamura S."/>
            <person name="Takaki Y."/>
            <person name="Nagai Y."/>
            <person name="Toyoda A."/>
            <person name="Suzuki Y."/>
            <person name="Arimoto A."/>
            <person name="Ishii H."/>
            <person name="Satoh N."/>
            <person name="Nishiyama T."/>
            <person name="Hasebe M."/>
            <person name="Maruyama T."/>
            <person name="Minagawa J."/>
            <person name="Obokata J."/>
            <person name="Shigenobu S."/>
        </authorList>
    </citation>
    <scope>NUCLEOTIDE SEQUENCE [LARGE SCALE GENOMIC DNA]</scope>
</reference>
<name>A0AAV4ASY5_9GAST</name>
<dbReference type="EMBL" id="BLXT01004129">
    <property type="protein sequence ID" value="GFO09918.1"/>
    <property type="molecule type" value="Genomic_DNA"/>
</dbReference>
<dbReference type="AlphaFoldDB" id="A0AAV4ASY5"/>
<organism evidence="2 3">
    <name type="scientific">Plakobranchus ocellatus</name>
    <dbReference type="NCBI Taxonomy" id="259542"/>
    <lineage>
        <taxon>Eukaryota</taxon>
        <taxon>Metazoa</taxon>
        <taxon>Spiralia</taxon>
        <taxon>Lophotrochozoa</taxon>
        <taxon>Mollusca</taxon>
        <taxon>Gastropoda</taxon>
        <taxon>Heterobranchia</taxon>
        <taxon>Euthyneura</taxon>
        <taxon>Panpulmonata</taxon>
        <taxon>Sacoglossa</taxon>
        <taxon>Placobranchoidea</taxon>
        <taxon>Plakobranchidae</taxon>
        <taxon>Plakobranchus</taxon>
    </lineage>
</organism>
<proteinExistence type="predicted"/>
<sequence>MGNLCDCFNTEKDGPTPKTPLLTAAQPPAVTVTSPVKESPPPAAQSARLHKPETAHDDFLTSLEEISQIEMKAVSTVPSLDKTFQDHAKLYNDLYTNFTELRQCLHNFKASFEKETAGIPTIFECLKLLAKRCGGATLTGSRSKNCIQIDCDRREVSEKCEGPAEDVLEIIETYNRANRLIRSLQDKGPQVRSSVRLVLEQEATLKKEVTKADPDGKMGPEPLKAASENFSRLHRLPAYIDTIQKYTAKTFKEIANGSRVLFEES</sequence>
<gene>
    <name evidence="2" type="ORF">PoB_003642300</name>
</gene>
<protein>
    <submittedName>
        <fullName evidence="2">Uncharacterized protein</fullName>
    </submittedName>
</protein>